<dbReference type="Gene3D" id="3.40.390.30">
    <property type="entry name" value="Metalloproteases ('zincins'), catalytic domain"/>
    <property type="match status" value="1"/>
</dbReference>
<evidence type="ECO:0000256" key="4">
    <source>
        <dbReference type="ARBA" id="ARBA00022722"/>
    </source>
</evidence>
<keyword evidence="2 9" id="KW-0690">Ribosome biogenesis</keyword>
<dbReference type="PANTHER" id="PTHR46986:SF1">
    <property type="entry name" value="ENDORIBONUCLEASE YBEY, CHLOROPLASTIC"/>
    <property type="match status" value="1"/>
</dbReference>
<keyword evidence="6 9" id="KW-0255">Endonuclease</keyword>
<dbReference type="Proteomes" id="UP000272481">
    <property type="component" value="Unassembled WGS sequence"/>
</dbReference>
<sequence>MKLTIDMRDETGTVGAKDQQLVLRLLEHAAEMENVGNAEVSLTFMDDESIRAINRDYREKDRATDVISFALEETVEGEMALSTPDGMPRLLGDILISSETADRQAGEYGHSREREIGFLALHGFLHLLGYDHMNEEDEKKMFGRQEEILESFGLGRDTDERP</sequence>
<evidence type="ECO:0000256" key="1">
    <source>
        <dbReference type="ARBA" id="ARBA00010875"/>
    </source>
</evidence>
<dbReference type="InterPro" id="IPR020549">
    <property type="entry name" value="YbeY_CS"/>
</dbReference>
<keyword evidence="13" id="KW-1185">Reference proteome</keyword>
<evidence type="ECO:0000256" key="6">
    <source>
        <dbReference type="ARBA" id="ARBA00022759"/>
    </source>
</evidence>
<keyword evidence="3 9" id="KW-0698">rRNA processing</keyword>
<feature type="binding site" evidence="9">
    <location>
        <position position="122"/>
    </location>
    <ligand>
        <name>Zn(2+)</name>
        <dbReference type="ChEBI" id="CHEBI:29105"/>
        <note>catalytic</note>
    </ligand>
</feature>
<dbReference type="OrthoDB" id="9807740at2"/>
<dbReference type="STRING" id="426756.SAMN04488126_10886"/>
<dbReference type="NCBIfam" id="TIGR00043">
    <property type="entry name" value="rRNA maturation RNase YbeY"/>
    <property type="match status" value="1"/>
</dbReference>
<comment type="function">
    <text evidence="9">Single strand-specific metallo-endoribonuclease involved in late-stage 70S ribosome quality control and in maturation of the 3' terminus of the 16S rRNA.</text>
</comment>
<proteinExistence type="inferred from homology"/>
<gene>
    <name evidence="9 10" type="primary">ybeY</name>
    <name evidence="10" type="ORF">EJA12_08800</name>
    <name evidence="11" type="ORF">SAMN04488126_10886</name>
</gene>
<dbReference type="GO" id="GO:0008270">
    <property type="term" value="F:zinc ion binding"/>
    <property type="evidence" value="ECO:0007669"/>
    <property type="project" value="UniProtKB-UniRule"/>
</dbReference>
<evidence type="ECO:0000313" key="12">
    <source>
        <dbReference type="Proteomes" id="UP000198823"/>
    </source>
</evidence>
<dbReference type="AlphaFoldDB" id="A0A1G7CT06"/>
<evidence type="ECO:0000256" key="7">
    <source>
        <dbReference type="ARBA" id="ARBA00022801"/>
    </source>
</evidence>
<dbReference type="InterPro" id="IPR023091">
    <property type="entry name" value="MetalPrtase_cat_dom_sf_prd"/>
</dbReference>
<feature type="binding site" evidence="9">
    <location>
        <position position="126"/>
    </location>
    <ligand>
        <name>Zn(2+)</name>
        <dbReference type="ChEBI" id="CHEBI:29105"/>
        <note>catalytic</note>
    </ligand>
</feature>
<keyword evidence="7 9" id="KW-0378">Hydrolase</keyword>
<dbReference type="GO" id="GO:0004521">
    <property type="term" value="F:RNA endonuclease activity"/>
    <property type="evidence" value="ECO:0007669"/>
    <property type="project" value="UniProtKB-UniRule"/>
</dbReference>
<keyword evidence="9" id="KW-0963">Cytoplasm</keyword>
<dbReference type="Proteomes" id="UP000198823">
    <property type="component" value="Unassembled WGS sequence"/>
</dbReference>
<evidence type="ECO:0000313" key="13">
    <source>
        <dbReference type="Proteomes" id="UP000272481"/>
    </source>
</evidence>
<feature type="binding site" evidence="9">
    <location>
        <position position="132"/>
    </location>
    <ligand>
        <name>Zn(2+)</name>
        <dbReference type="ChEBI" id="CHEBI:29105"/>
        <note>catalytic</note>
    </ligand>
</feature>
<evidence type="ECO:0000256" key="3">
    <source>
        <dbReference type="ARBA" id="ARBA00022552"/>
    </source>
</evidence>
<dbReference type="InterPro" id="IPR002036">
    <property type="entry name" value="YbeY"/>
</dbReference>
<dbReference type="EC" id="3.1.-.-" evidence="9"/>
<dbReference type="HAMAP" id="MF_00009">
    <property type="entry name" value="Endoribonucl_YbeY"/>
    <property type="match status" value="1"/>
</dbReference>
<comment type="subcellular location">
    <subcellularLocation>
        <location evidence="9">Cytoplasm</location>
    </subcellularLocation>
</comment>
<keyword evidence="4 9" id="KW-0540">Nuclease</keyword>
<dbReference type="Pfam" id="PF02130">
    <property type="entry name" value="YbeY"/>
    <property type="match status" value="1"/>
</dbReference>
<keyword evidence="8 9" id="KW-0862">Zinc</keyword>
<name>A0A1G7CT06_9BACL</name>
<evidence type="ECO:0000313" key="11">
    <source>
        <dbReference type="EMBL" id="SDE41786.1"/>
    </source>
</evidence>
<dbReference type="PANTHER" id="PTHR46986">
    <property type="entry name" value="ENDORIBONUCLEASE YBEY, CHLOROPLASTIC"/>
    <property type="match status" value="1"/>
</dbReference>
<dbReference type="SUPFAM" id="SSF55486">
    <property type="entry name" value="Metalloproteases ('zincins'), catalytic domain"/>
    <property type="match status" value="1"/>
</dbReference>
<dbReference type="EMBL" id="RWGW01000013">
    <property type="protein sequence ID" value="RSK30815.1"/>
    <property type="molecule type" value="Genomic_DNA"/>
</dbReference>
<organism evidence="11 12">
    <name type="scientific">Bhargavaea beijingensis</name>
    <dbReference type="NCBI Taxonomy" id="426756"/>
    <lineage>
        <taxon>Bacteria</taxon>
        <taxon>Bacillati</taxon>
        <taxon>Bacillota</taxon>
        <taxon>Bacilli</taxon>
        <taxon>Bacillales</taxon>
        <taxon>Caryophanaceae</taxon>
        <taxon>Bhargavaea</taxon>
    </lineage>
</organism>
<protein>
    <recommendedName>
        <fullName evidence="9">Endoribonuclease YbeY</fullName>
        <ecNumber evidence="9">3.1.-.-</ecNumber>
    </recommendedName>
</protein>
<accession>A0A1G7CT06</accession>
<evidence type="ECO:0000256" key="8">
    <source>
        <dbReference type="ARBA" id="ARBA00022833"/>
    </source>
</evidence>
<reference evidence="11 12" key="1">
    <citation type="submission" date="2016-10" db="EMBL/GenBank/DDBJ databases">
        <authorList>
            <person name="de Groot N.N."/>
        </authorList>
    </citation>
    <scope>NUCLEOTIDE SEQUENCE [LARGE SCALE GENOMIC DNA]</scope>
    <source>
        <strain evidence="11 12">CGMCC 1.6762</strain>
    </source>
</reference>
<dbReference type="GO" id="GO:0006364">
    <property type="term" value="P:rRNA processing"/>
    <property type="evidence" value="ECO:0007669"/>
    <property type="project" value="UniProtKB-UniRule"/>
</dbReference>
<evidence type="ECO:0000256" key="5">
    <source>
        <dbReference type="ARBA" id="ARBA00022723"/>
    </source>
</evidence>
<dbReference type="EMBL" id="FNAR01000008">
    <property type="protein sequence ID" value="SDE41786.1"/>
    <property type="molecule type" value="Genomic_DNA"/>
</dbReference>
<dbReference type="GO" id="GO:0005737">
    <property type="term" value="C:cytoplasm"/>
    <property type="evidence" value="ECO:0007669"/>
    <property type="project" value="UniProtKB-SubCell"/>
</dbReference>
<evidence type="ECO:0000313" key="10">
    <source>
        <dbReference type="EMBL" id="RSK30815.1"/>
    </source>
</evidence>
<comment type="cofactor">
    <cofactor evidence="9">
        <name>Zn(2+)</name>
        <dbReference type="ChEBI" id="CHEBI:29105"/>
    </cofactor>
    <text evidence="9">Binds 1 zinc ion.</text>
</comment>
<keyword evidence="5 9" id="KW-0479">Metal-binding</keyword>
<evidence type="ECO:0000256" key="2">
    <source>
        <dbReference type="ARBA" id="ARBA00022517"/>
    </source>
</evidence>
<dbReference type="PROSITE" id="PS01306">
    <property type="entry name" value="UPF0054"/>
    <property type="match status" value="1"/>
</dbReference>
<dbReference type="GO" id="GO:0004222">
    <property type="term" value="F:metalloendopeptidase activity"/>
    <property type="evidence" value="ECO:0007669"/>
    <property type="project" value="InterPro"/>
</dbReference>
<reference evidence="10 13" key="2">
    <citation type="submission" date="2018-12" db="EMBL/GenBank/DDBJ databases">
        <title>Comparitive functional genomics of dry heat resistant strains isolated from the viking spacecraft.</title>
        <authorList>
            <person name="Seuylemezian A."/>
            <person name="Vaishampayan P."/>
        </authorList>
    </citation>
    <scope>NUCLEOTIDE SEQUENCE [LARGE SCALE GENOMIC DNA]</scope>
    <source>
        <strain evidence="10 13">M6-11</strain>
    </source>
</reference>
<dbReference type="RefSeq" id="WP_092096783.1">
    <property type="nucleotide sequence ID" value="NZ_FNAR01000008.1"/>
</dbReference>
<evidence type="ECO:0000256" key="9">
    <source>
        <dbReference type="HAMAP-Rule" id="MF_00009"/>
    </source>
</evidence>
<comment type="similarity">
    <text evidence="1 9">Belongs to the endoribonuclease YbeY family.</text>
</comment>